<dbReference type="GO" id="GO:0022857">
    <property type="term" value="F:transmembrane transporter activity"/>
    <property type="evidence" value="ECO:0007669"/>
    <property type="project" value="InterPro"/>
</dbReference>
<feature type="transmembrane region" description="Helical" evidence="7">
    <location>
        <begin position="357"/>
        <end position="375"/>
    </location>
</feature>
<evidence type="ECO:0000313" key="9">
    <source>
        <dbReference type="EMBL" id="KZS93243.1"/>
    </source>
</evidence>
<dbReference type="InterPro" id="IPR020846">
    <property type="entry name" value="MFS_dom"/>
</dbReference>
<dbReference type="GO" id="GO:0016020">
    <property type="term" value="C:membrane"/>
    <property type="evidence" value="ECO:0007669"/>
    <property type="project" value="UniProtKB-SubCell"/>
</dbReference>
<feature type="domain" description="Major facilitator superfamily (MFS) profile" evidence="8">
    <location>
        <begin position="31"/>
        <end position="475"/>
    </location>
</feature>
<dbReference type="OrthoDB" id="440553at2759"/>
<dbReference type="InterPro" id="IPR036259">
    <property type="entry name" value="MFS_trans_sf"/>
</dbReference>
<keyword evidence="10" id="KW-1185">Reference proteome</keyword>
<feature type="transmembrane region" description="Helical" evidence="7">
    <location>
        <begin position="129"/>
        <end position="147"/>
    </location>
</feature>
<dbReference type="PROSITE" id="PS50850">
    <property type="entry name" value="MFS"/>
    <property type="match status" value="1"/>
</dbReference>
<evidence type="ECO:0000256" key="3">
    <source>
        <dbReference type="ARBA" id="ARBA00022692"/>
    </source>
</evidence>
<feature type="transmembrane region" description="Helical" evidence="7">
    <location>
        <begin position="329"/>
        <end position="350"/>
    </location>
</feature>
<evidence type="ECO:0000256" key="4">
    <source>
        <dbReference type="ARBA" id="ARBA00022989"/>
    </source>
</evidence>
<dbReference type="CDD" id="cd17325">
    <property type="entry name" value="MFS_MdtG_SLC18_like"/>
    <property type="match status" value="1"/>
</dbReference>
<dbReference type="InterPro" id="IPR050930">
    <property type="entry name" value="MFS_Vesicular_Transporter"/>
</dbReference>
<dbReference type="InterPro" id="IPR011701">
    <property type="entry name" value="MFS"/>
</dbReference>
<feature type="transmembrane region" description="Helical" evidence="7">
    <location>
        <begin position="414"/>
        <end position="437"/>
    </location>
</feature>
<feature type="transmembrane region" description="Helical" evidence="7">
    <location>
        <begin position="449"/>
        <end position="470"/>
    </location>
</feature>
<gene>
    <name evidence="9" type="ORF">SISNIDRAFT_454393</name>
</gene>
<comment type="subcellular location">
    <subcellularLocation>
        <location evidence="1">Membrane</location>
        <topology evidence="1">Multi-pass membrane protein</topology>
    </subcellularLocation>
</comment>
<dbReference type="SUPFAM" id="SSF103473">
    <property type="entry name" value="MFS general substrate transporter"/>
    <property type="match status" value="1"/>
</dbReference>
<accession>A0A164UHQ0</accession>
<feature type="transmembrane region" description="Helical" evidence="7">
    <location>
        <begin position="102"/>
        <end position="123"/>
    </location>
</feature>
<feature type="transmembrane region" description="Helical" evidence="7">
    <location>
        <begin position="29"/>
        <end position="49"/>
    </location>
</feature>
<keyword evidence="3 7" id="KW-0812">Transmembrane</keyword>
<evidence type="ECO:0000313" key="10">
    <source>
        <dbReference type="Proteomes" id="UP000076722"/>
    </source>
</evidence>
<evidence type="ECO:0000256" key="5">
    <source>
        <dbReference type="ARBA" id="ARBA00023136"/>
    </source>
</evidence>
<feature type="transmembrane region" description="Helical" evidence="7">
    <location>
        <begin position="190"/>
        <end position="207"/>
    </location>
</feature>
<feature type="transmembrane region" description="Helical" evidence="7">
    <location>
        <begin position="381"/>
        <end position="402"/>
    </location>
</feature>
<dbReference type="AlphaFoldDB" id="A0A164UHQ0"/>
<dbReference type="Proteomes" id="UP000076722">
    <property type="component" value="Unassembled WGS sequence"/>
</dbReference>
<feature type="region of interest" description="Disordered" evidence="6">
    <location>
        <begin position="221"/>
        <end position="273"/>
    </location>
</feature>
<dbReference type="STRING" id="1314777.A0A164UHQ0"/>
<feature type="transmembrane region" description="Helical" evidence="7">
    <location>
        <begin position="159"/>
        <end position="184"/>
    </location>
</feature>
<dbReference type="EMBL" id="KV419407">
    <property type="protein sequence ID" value="KZS93243.1"/>
    <property type="molecule type" value="Genomic_DNA"/>
</dbReference>
<feature type="transmembrane region" description="Helical" evidence="7">
    <location>
        <begin position="69"/>
        <end position="90"/>
    </location>
</feature>
<evidence type="ECO:0000256" key="6">
    <source>
        <dbReference type="SAM" id="MobiDB-lite"/>
    </source>
</evidence>
<evidence type="ECO:0000256" key="7">
    <source>
        <dbReference type="SAM" id="Phobius"/>
    </source>
</evidence>
<protein>
    <submittedName>
        <fullName evidence="9">MFS general substrate transporter</fullName>
    </submittedName>
</protein>
<evidence type="ECO:0000259" key="8">
    <source>
        <dbReference type="PROSITE" id="PS50850"/>
    </source>
</evidence>
<feature type="compositionally biased region" description="Basic and acidic residues" evidence="6">
    <location>
        <begin position="221"/>
        <end position="233"/>
    </location>
</feature>
<name>A0A164UHQ0_9AGAM</name>
<keyword evidence="4 7" id="KW-1133">Transmembrane helix</keyword>
<evidence type="ECO:0000256" key="1">
    <source>
        <dbReference type="ARBA" id="ARBA00004141"/>
    </source>
</evidence>
<dbReference type="Gene3D" id="1.20.1250.20">
    <property type="entry name" value="MFS general substrate transporter like domains"/>
    <property type="match status" value="2"/>
</dbReference>
<dbReference type="PANTHER" id="PTHR23506">
    <property type="entry name" value="GH10249P"/>
    <property type="match status" value="1"/>
</dbReference>
<evidence type="ECO:0000256" key="2">
    <source>
        <dbReference type="ARBA" id="ARBA00022448"/>
    </source>
</evidence>
<keyword evidence="2" id="KW-0813">Transport</keyword>
<proteinExistence type="predicted"/>
<dbReference type="PANTHER" id="PTHR23506:SF23">
    <property type="entry name" value="GH10249P"/>
    <property type="match status" value="1"/>
</dbReference>
<keyword evidence="5 7" id="KW-0472">Membrane</keyword>
<organism evidence="9 10">
    <name type="scientific">Sistotremastrum niveocremeum HHB9708</name>
    <dbReference type="NCBI Taxonomy" id="1314777"/>
    <lineage>
        <taxon>Eukaryota</taxon>
        <taxon>Fungi</taxon>
        <taxon>Dikarya</taxon>
        <taxon>Basidiomycota</taxon>
        <taxon>Agaricomycotina</taxon>
        <taxon>Agaricomycetes</taxon>
        <taxon>Sistotremastrales</taxon>
        <taxon>Sistotremastraceae</taxon>
        <taxon>Sertulicium</taxon>
        <taxon>Sertulicium niveocremeum</taxon>
    </lineage>
</organism>
<dbReference type="Pfam" id="PF07690">
    <property type="entry name" value="MFS_1"/>
    <property type="match status" value="1"/>
</dbReference>
<reference evidence="9 10" key="1">
    <citation type="journal article" date="2016" name="Mol. Biol. Evol.">
        <title>Comparative Genomics of Early-Diverging Mushroom-Forming Fungi Provides Insights into the Origins of Lignocellulose Decay Capabilities.</title>
        <authorList>
            <person name="Nagy L.G."/>
            <person name="Riley R."/>
            <person name="Tritt A."/>
            <person name="Adam C."/>
            <person name="Daum C."/>
            <person name="Floudas D."/>
            <person name="Sun H."/>
            <person name="Yadav J.S."/>
            <person name="Pangilinan J."/>
            <person name="Larsson K.H."/>
            <person name="Matsuura K."/>
            <person name="Barry K."/>
            <person name="Labutti K."/>
            <person name="Kuo R."/>
            <person name="Ohm R.A."/>
            <person name="Bhattacharya S.S."/>
            <person name="Shirouzu T."/>
            <person name="Yoshinaga Y."/>
            <person name="Martin F.M."/>
            <person name="Grigoriev I.V."/>
            <person name="Hibbett D.S."/>
        </authorList>
    </citation>
    <scope>NUCLEOTIDE SEQUENCE [LARGE SCALE GENOMIC DNA]</scope>
    <source>
        <strain evidence="9 10">HHB9708</strain>
    </source>
</reference>
<sequence>MQLKIFSRRSTQTEARTRPVGLKWRSSDWYITFVVGYGIATDLLVYNIIVPVIPFRLESLGYDQVSARTGWLLFAFSAGLALSTPPIAYISERFNSRRGSMIGGVIFLIVSQVIFMEAPLYWVMCLARVLQGVSSTMIWSVGLALLCDTVAEPTVGRQLGFAMTGLSIGLIVAPPIGGVLYTALGFRAPFVFGIVVAAIDLFLRIVIIERKVADKWLTPSTEEKLESPNRENPEGPSVDIARQTEDAVPVVQASESDEQDPIEPKPETEGTPKAARLSSLKVMAKLLASPRAMTALLNSLIYGIVWAMLEPTLPLRLQAVYGYTSQKVGIIYLAPVVPTLFSGALAGWLTDRHGAQYVTIIPLLAAVPWWLVLAIRSKVSLFIVALAMAAFLSSSVVSPLTAELASVARTLEGVGYAHVYGSFNLAYGVGSGIGPLLGGQIYDHVEHGWTVVCALMAGFTLVAAIMAFGFSGEVSVARTIWRATRRSKRSNQIDI</sequence>